<dbReference type="SUPFAM" id="SSF48350">
    <property type="entry name" value="GTPase activation domain, GAP"/>
    <property type="match status" value="1"/>
</dbReference>
<dbReference type="Gene3D" id="1.10.555.10">
    <property type="entry name" value="Rho GTPase activation protein"/>
    <property type="match status" value="1"/>
</dbReference>
<organism evidence="3 4">
    <name type="scientific">Lepraria finkii</name>
    <dbReference type="NCBI Taxonomy" id="1340010"/>
    <lineage>
        <taxon>Eukaryota</taxon>
        <taxon>Fungi</taxon>
        <taxon>Dikarya</taxon>
        <taxon>Ascomycota</taxon>
        <taxon>Pezizomycotina</taxon>
        <taxon>Lecanoromycetes</taxon>
        <taxon>OSLEUM clade</taxon>
        <taxon>Lecanoromycetidae</taxon>
        <taxon>Lecanorales</taxon>
        <taxon>Lecanorineae</taxon>
        <taxon>Stereocaulaceae</taxon>
        <taxon>Lepraria</taxon>
    </lineage>
</organism>
<evidence type="ECO:0000259" key="2">
    <source>
        <dbReference type="PROSITE" id="PS50238"/>
    </source>
</evidence>
<dbReference type="PROSITE" id="PS50238">
    <property type="entry name" value="RHOGAP"/>
    <property type="match status" value="1"/>
</dbReference>
<feature type="region of interest" description="Disordered" evidence="1">
    <location>
        <begin position="525"/>
        <end position="555"/>
    </location>
</feature>
<feature type="region of interest" description="Disordered" evidence="1">
    <location>
        <begin position="657"/>
        <end position="685"/>
    </location>
</feature>
<proteinExistence type="predicted"/>
<keyword evidence="4" id="KW-1185">Reference proteome</keyword>
<feature type="domain" description="Rho-GAP" evidence="2">
    <location>
        <begin position="309"/>
        <end position="546"/>
    </location>
</feature>
<feature type="region of interest" description="Disordered" evidence="1">
    <location>
        <begin position="989"/>
        <end position="1048"/>
    </location>
</feature>
<feature type="region of interest" description="Disordered" evidence="1">
    <location>
        <begin position="1"/>
        <end position="113"/>
    </location>
</feature>
<feature type="compositionally biased region" description="Polar residues" evidence="1">
    <location>
        <begin position="756"/>
        <end position="770"/>
    </location>
</feature>
<sequence length="1320" mass="145706">MHHSISSTSFGKKSGYTEVTESASTSSRRPRARSSLDTFIIPGRTRLPSSKPDLTDIQITQSLLTHGVMQPQDKQRPIRPEPSRSSRTKSSSIRGGSPAARPRSRTKRLLRPPVPMRVRPAIAMKPPPRFGSREVIVVTHQRPRKDGFQQINAITTIQDQGQDQVYDGADEPEQPGNIHTPSRMTSKTWGTLNRRVLTDSTCSSRRSGASYFKDEYNQLAEKHGIRRMAAASSDDDNKTKVTTKSHRHGWIARKLFRRSTTLKAKATYKPLTRKKSLAGIPLLSEGEPKNTIKGNTLEEIGRLGGLGILALPHDFAVDKLTLPTCLSATATYLCQHGCNAPGIFRVSGQSTTINAMYDFYDQQFYHAGSPSKVEETVGSGLLPTNIEYTIADVASFFKKILIGLPGGLFGTVELFEVVRDILINMAPNPEMSSLENTLLRAKLIALAVLSVTSTYRVYLIQAVLGLAAYFGSEAERAEAEGAATDDQEQRHRPTSELMGYQSLGVVLGPLLLGDLTDKVDVSKCESQEAAPRTSTDSMKKSKKQKRSSAQNKLEKDATLSAHVDRANLTASIMQLLLLIWKDVVSQFREINGAMSTSWQTRSSSQIKTIPSRAGSRFTLNSEEDMPFLDGLRERKLPDEFIGGAVVKRKVRISSRSPMSHGAIKVSEDDRRPQQTWQPTTDEEYHDESLKCANIVEEMERSFGQPIEPDRTVSEDELEISTEDNDRFYLDKRMNSDIAMEKMAMDTILSPPEDALISTSPKGSASHTSLDGTPRGRGRQRSSSDAPETAFKVVHLQNINQTLPPTPRRLQPFLDKPLPPIGDYQRAEVSPRTSEDDAAADALRSVLRQGHPSRRPEETLSFPTRDPSPRTLFPMRHASPKVSFPPRQSSLPTEAPLPMRHFETHDSLAEYQARSDAYMSLPNVSHSRKSGDAKVNEDELPPAGEKRNSVKFLAQQFAEASRANRKGEEVVTDSLVPTVYAYIKPVPSPMSPLEDPFTSLPSRTPSPDKEPLIPKPVHAVGRGRKSVSRSPSPPKQTTPRSSQGKPPSVYKIVPDQDAEIVNGNTVMLSESPVSAKCDLFSVRSEVVSSSAVQYLSTRHLSVTSTESHRLPSPMLEEPLMEHHIPKRVTTLARSNSPNRSSSPSRINGFPSTNDRTRTNSYLDANDDLKALERPGSMNSTLYAEICRLQRMLEQNCEEVLATRRGLEALRVTYKDSGFADGGKGSWNKGKLDYEVRVAREETGLWKRRAQLAEEQLKGIGGLAGVVAEVGDGGIEEVVRERKDSGTGMMGEKERGVGMEAEIKVWGKKDEGDGSADSEGSD</sequence>
<feature type="region of interest" description="Disordered" evidence="1">
    <location>
        <begin position="1129"/>
        <end position="1160"/>
    </location>
</feature>
<gene>
    <name evidence="3" type="ORF">ABVK25_006171</name>
</gene>
<feature type="compositionally biased region" description="Basic and acidic residues" evidence="1">
    <location>
        <begin position="73"/>
        <end position="84"/>
    </location>
</feature>
<feature type="compositionally biased region" description="Low complexity" evidence="1">
    <location>
        <begin position="1132"/>
        <end position="1144"/>
    </location>
</feature>
<feature type="region of interest" description="Disordered" evidence="1">
    <location>
        <begin position="752"/>
        <end position="892"/>
    </location>
</feature>
<name>A0ABR4B6M4_9LECA</name>
<reference evidence="3 4" key="1">
    <citation type="submission" date="2024-09" db="EMBL/GenBank/DDBJ databases">
        <title>Rethinking Asexuality: The Enigmatic Case of Functional Sexual Genes in Lepraria (Stereocaulaceae).</title>
        <authorList>
            <person name="Doellman M."/>
            <person name="Sun Y."/>
            <person name="Barcenas-Pena A."/>
            <person name="Lumbsch H.T."/>
            <person name="Grewe F."/>
        </authorList>
    </citation>
    <scope>NUCLEOTIDE SEQUENCE [LARGE SCALE GENOMIC DNA]</scope>
    <source>
        <strain evidence="3 4">Grewe 0041</strain>
    </source>
</reference>
<dbReference type="InterPro" id="IPR008936">
    <property type="entry name" value="Rho_GTPase_activation_prot"/>
</dbReference>
<feature type="compositionally biased region" description="Polar residues" evidence="1">
    <location>
        <begin position="1148"/>
        <end position="1160"/>
    </location>
</feature>
<feature type="region of interest" description="Disordered" evidence="1">
    <location>
        <begin position="923"/>
        <end position="943"/>
    </location>
</feature>
<evidence type="ECO:0000313" key="3">
    <source>
        <dbReference type="EMBL" id="KAL2053519.1"/>
    </source>
</evidence>
<accession>A0ABR4B6M4</accession>
<evidence type="ECO:0000313" key="4">
    <source>
        <dbReference type="Proteomes" id="UP001590951"/>
    </source>
</evidence>
<feature type="compositionally biased region" description="Low complexity" evidence="1">
    <location>
        <begin position="85"/>
        <end position="97"/>
    </location>
</feature>
<dbReference type="EMBL" id="JBHFEH010000020">
    <property type="protein sequence ID" value="KAL2053519.1"/>
    <property type="molecule type" value="Genomic_DNA"/>
</dbReference>
<evidence type="ECO:0000256" key="1">
    <source>
        <dbReference type="SAM" id="MobiDB-lite"/>
    </source>
</evidence>
<comment type="caution">
    <text evidence="3">The sequence shown here is derived from an EMBL/GenBank/DDBJ whole genome shotgun (WGS) entry which is preliminary data.</text>
</comment>
<dbReference type="InterPro" id="IPR000198">
    <property type="entry name" value="RhoGAP_dom"/>
</dbReference>
<protein>
    <recommendedName>
        <fullName evidence="2">Rho-GAP domain-containing protein</fullName>
    </recommendedName>
</protein>
<dbReference type="Pfam" id="PF00620">
    <property type="entry name" value="RhoGAP"/>
    <property type="match status" value="1"/>
</dbReference>
<dbReference type="Proteomes" id="UP001590951">
    <property type="component" value="Unassembled WGS sequence"/>
</dbReference>
<feature type="compositionally biased region" description="Polar residues" evidence="1">
    <location>
        <begin position="1"/>
        <end position="21"/>
    </location>
</feature>